<evidence type="ECO:0000313" key="1">
    <source>
        <dbReference type="EMBL" id="GAA4680276.1"/>
    </source>
</evidence>
<sequence length="83" mass="8355">MSRVEVVAGDPGVEPGVLVYNLRHRAAAGLPPAHVVQAEAVYAVRLFAAGTPADVAPAAVVIDFTDPAGPVTHVTGFGPQGDA</sequence>
<name>A0ABP8W474_9ACTN</name>
<protein>
    <submittedName>
        <fullName evidence="1">Uncharacterized protein</fullName>
    </submittedName>
</protein>
<dbReference type="RefSeq" id="WP_345264684.1">
    <property type="nucleotide sequence ID" value="NZ_BAABIM010000002.1"/>
</dbReference>
<comment type="caution">
    <text evidence="1">The sequence shown here is derived from an EMBL/GenBank/DDBJ whole genome shotgun (WGS) entry which is preliminary data.</text>
</comment>
<accession>A0ABP8W474</accession>
<gene>
    <name evidence="1" type="ORF">GCM10023226_16820</name>
</gene>
<organism evidence="1 2">
    <name type="scientific">Nocardioides nanhaiensis</name>
    <dbReference type="NCBI Taxonomy" id="1476871"/>
    <lineage>
        <taxon>Bacteria</taxon>
        <taxon>Bacillati</taxon>
        <taxon>Actinomycetota</taxon>
        <taxon>Actinomycetes</taxon>
        <taxon>Propionibacteriales</taxon>
        <taxon>Nocardioidaceae</taxon>
        <taxon>Nocardioides</taxon>
    </lineage>
</organism>
<proteinExistence type="predicted"/>
<keyword evidence="2" id="KW-1185">Reference proteome</keyword>
<dbReference type="Proteomes" id="UP001500621">
    <property type="component" value="Unassembled WGS sequence"/>
</dbReference>
<reference evidence="2" key="1">
    <citation type="journal article" date="2019" name="Int. J. Syst. Evol. Microbiol.">
        <title>The Global Catalogue of Microorganisms (GCM) 10K type strain sequencing project: providing services to taxonomists for standard genome sequencing and annotation.</title>
        <authorList>
            <consortium name="The Broad Institute Genomics Platform"/>
            <consortium name="The Broad Institute Genome Sequencing Center for Infectious Disease"/>
            <person name="Wu L."/>
            <person name="Ma J."/>
        </authorList>
    </citation>
    <scope>NUCLEOTIDE SEQUENCE [LARGE SCALE GENOMIC DNA]</scope>
    <source>
        <strain evidence="2">JCM 18127</strain>
    </source>
</reference>
<dbReference type="EMBL" id="BAABIM010000002">
    <property type="protein sequence ID" value="GAA4680276.1"/>
    <property type="molecule type" value="Genomic_DNA"/>
</dbReference>
<evidence type="ECO:0000313" key="2">
    <source>
        <dbReference type="Proteomes" id="UP001500621"/>
    </source>
</evidence>